<gene>
    <name evidence="1" type="ORF">BpHYR1_021511</name>
</gene>
<name>A0A3M7T1X1_BRAPC</name>
<dbReference type="AlphaFoldDB" id="A0A3M7T1X1"/>
<organism evidence="1 2">
    <name type="scientific">Brachionus plicatilis</name>
    <name type="common">Marine rotifer</name>
    <name type="synonym">Brachionus muelleri</name>
    <dbReference type="NCBI Taxonomy" id="10195"/>
    <lineage>
        <taxon>Eukaryota</taxon>
        <taxon>Metazoa</taxon>
        <taxon>Spiralia</taxon>
        <taxon>Gnathifera</taxon>
        <taxon>Rotifera</taxon>
        <taxon>Eurotatoria</taxon>
        <taxon>Monogononta</taxon>
        <taxon>Pseudotrocha</taxon>
        <taxon>Ploima</taxon>
        <taxon>Brachionidae</taxon>
        <taxon>Brachionus</taxon>
    </lineage>
</organism>
<comment type="caution">
    <text evidence="1">The sequence shown here is derived from an EMBL/GenBank/DDBJ whole genome shotgun (WGS) entry which is preliminary data.</text>
</comment>
<evidence type="ECO:0000313" key="1">
    <source>
        <dbReference type="EMBL" id="RNA41919.1"/>
    </source>
</evidence>
<keyword evidence="2" id="KW-1185">Reference proteome</keyword>
<dbReference type="EMBL" id="REGN01000435">
    <property type="protein sequence ID" value="RNA41919.1"/>
    <property type="molecule type" value="Genomic_DNA"/>
</dbReference>
<dbReference type="Proteomes" id="UP000276133">
    <property type="component" value="Unassembled WGS sequence"/>
</dbReference>
<reference evidence="1 2" key="1">
    <citation type="journal article" date="2018" name="Sci. Rep.">
        <title>Genomic signatures of local adaptation to the degree of environmental predictability in rotifers.</title>
        <authorList>
            <person name="Franch-Gras L."/>
            <person name="Hahn C."/>
            <person name="Garcia-Roger E.M."/>
            <person name="Carmona M.J."/>
            <person name="Serra M."/>
            <person name="Gomez A."/>
        </authorList>
    </citation>
    <scope>NUCLEOTIDE SEQUENCE [LARGE SCALE GENOMIC DNA]</scope>
    <source>
        <strain evidence="1">HYR1</strain>
    </source>
</reference>
<accession>A0A3M7T1X1</accession>
<protein>
    <submittedName>
        <fullName evidence="1">Uncharacterized protein</fullName>
    </submittedName>
</protein>
<evidence type="ECO:0000313" key="2">
    <source>
        <dbReference type="Proteomes" id="UP000276133"/>
    </source>
</evidence>
<sequence length="223" mass="25661">MEFFKNNVQSKVYEPISLNELFSALKKSKGEAASGPDLIHNLILVEEYKAGFESRYIEYPTPLFIFFKINGMSIQIVTSVSVLIDNRANVPNQIAQVILICRQKKWFVWYIYGRYVRFSVLYGHLNGQLHVSLGRRQMIQVKALRGPAALLAESHIKIELVIQIVFHHRGRCACTEWNNNCRSIRTGCLLTLHCCSPIWNKIRVFLCMAPKFCPDRARAQASR</sequence>
<proteinExistence type="predicted"/>